<keyword evidence="2" id="KW-1133">Transmembrane helix</keyword>
<proteinExistence type="predicted"/>
<feature type="transmembrane region" description="Helical" evidence="2">
    <location>
        <begin position="144"/>
        <end position="166"/>
    </location>
</feature>
<name>A0AA36INN8_9DINO</name>
<evidence type="ECO:0000256" key="1">
    <source>
        <dbReference type="SAM" id="MobiDB-lite"/>
    </source>
</evidence>
<reference evidence="3" key="1">
    <citation type="submission" date="2023-08" db="EMBL/GenBank/DDBJ databases">
        <authorList>
            <person name="Chen Y."/>
            <person name="Shah S."/>
            <person name="Dougan E. K."/>
            <person name="Thang M."/>
            <person name="Chan C."/>
        </authorList>
    </citation>
    <scope>NUCLEOTIDE SEQUENCE</scope>
</reference>
<organism evidence="3 4">
    <name type="scientific">Effrenium voratum</name>
    <dbReference type="NCBI Taxonomy" id="2562239"/>
    <lineage>
        <taxon>Eukaryota</taxon>
        <taxon>Sar</taxon>
        <taxon>Alveolata</taxon>
        <taxon>Dinophyceae</taxon>
        <taxon>Suessiales</taxon>
        <taxon>Symbiodiniaceae</taxon>
        <taxon>Effrenium</taxon>
    </lineage>
</organism>
<dbReference type="AlphaFoldDB" id="A0AA36INN8"/>
<feature type="transmembrane region" description="Helical" evidence="2">
    <location>
        <begin position="111"/>
        <end position="132"/>
    </location>
</feature>
<evidence type="ECO:0000313" key="3">
    <source>
        <dbReference type="EMBL" id="CAJ1390060.1"/>
    </source>
</evidence>
<sequence length="266" mass="30166">MACSGGRSRRPKLTSARRPLASTSGRSRRRSRRTPCIPGSTCFRSICASAHGPGSQRPTFQRHLRRLGRSSSKGPRQAADQAASHQQCGPVSMYVAGVQAYVGYKFQWWPFLTYTCWSYALLNLHLLLHAVQLPRSAEILRFPVLAMATVTTFVWWLVLVPILVSLTEGKSRKEFIKLNFSFFLVNMHLFNFPLALAGHLLAPRKLVFADFWVAAVIAILYLLFYLLALDPRGVHLYIILTPRQWWCVLCYSGILGLYVGLFWIFS</sequence>
<feature type="transmembrane region" description="Helical" evidence="2">
    <location>
        <begin position="245"/>
        <end position="265"/>
    </location>
</feature>
<accession>A0AA36INN8</accession>
<feature type="region of interest" description="Disordered" evidence="1">
    <location>
        <begin position="1"/>
        <end position="36"/>
    </location>
</feature>
<feature type="transmembrane region" description="Helical" evidence="2">
    <location>
        <begin position="178"/>
        <end position="201"/>
    </location>
</feature>
<gene>
    <name evidence="3" type="ORF">EVOR1521_LOCUS15568</name>
</gene>
<keyword evidence="4" id="KW-1185">Reference proteome</keyword>
<evidence type="ECO:0000313" key="4">
    <source>
        <dbReference type="Proteomes" id="UP001178507"/>
    </source>
</evidence>
<keyword evidence="2" id="KW-0812">Transmembrane</keyword>
<evidence type="ECO:0000256" key="2">
    <source>
        <dbReference type="SAM" id="Phobius"/>
    </source>
</evidence>
<dbReference type="EMBL" id="CAUJNA010002001">
    <property type="protein sequence ID" value="CAJ1390060.1"/>
    <property type="molecule type" value="Genomic_DNA"/>
</dbReference>
<protein>
    <submittedName>
        <fullName evidence="3">Uncharacterized protein</fullName>
    </submittedName>
</protein>
<dbReference type="Proteomes" id="UP001178507">
    <property type="component" value="Unassembled WGS sequence"/>
</dbReference>
<keyword evidence="2" id="KW-0472">Membrane</keyword>
<comment type="caution">
    <text evidence="3">The sequence shown here is derived from an EMBL/GenBank/DDBJ whole genome shotgun (WGS) entry which is preliminary data.</text>
</comment>
<feature type="transmembrane region" description="Helical" evidence="2">
    <location>
        <begin position="207"/>
        <end position="229"/>
    </location>
</feature>